<dbReference type="AlphaFoldDB" id="A0A9W9LQN1"/>
<gene>
    <name evidence="1" type="ORF">N7492_004910</name>
</gene>
<protein>
    <submittedName>
        <fullName evidence="1">Uncharacterized protein</fullName>
    </submittedName>
</protein>
<reference evidence="1" key="2">
    <citation type="journal article" date="2023" name="IMA Fungus">
        <title>Comparative genomic study of the Penicillium genus elucidates a diverse pangenome and 15 lateral gene transfer events.</title>
        <authorList>
            <person name="Petersen C."/>
            <person name="Sorensen T."/>
            <person name="Nielsen M.R."/>
            <person name="Sondergaard T.E."/>
            <person name="Sorensen J.L."/>
            <person name="Fitzpatrick D.A."/>
            <person name="Frisvad J.C."/>
            <person name="Nielsen K.L."/>
        </authorList>
    </citation>
    <scope>NUCLEOTIDE SEQUENCE</scope>
    <source>
        <strain evidence="1">IBT 21917</strain>
    </source>
</reference>
<organism evidence="1 2">
    <name type="scientific">Penicillium capsulatum</name>
    <dbReference type="NCBI Taxonomy" id="69766"/>
    <lineage>
        <taxon>Eukaryota</taxon>
        <taxon>Fungi</taxon>
        <taxon>Dikarya</taxon>
        <taxon>Ascomycota</taxon>
        <taxon>Pezizomycotina</taxon>
        <taxon>Eurotiomycetes</taxon>
        <taxon>Eurotiomycetidae</taxon>
        <taxon>Eurotiales</taxon>
        <taxon>Aspergillaceae</taxon>
        <taxon>Penicillium</taxon>
    </lineage>
</organism>
<proteinExistence type="predicted"/>
<comment type="caution">
    <text evidence="1">The sequence shown here is derived from an EMBL/GenBank/DDBJ whole genome shotgun (WGS) entry which is preliminary data.</text>
</comment>
<name>A0A9W9LQN1_9EURO</name>
<reference evidence="1" key="1">
    <citation type="submission" date="2022-11" db="EMBL/GenBank/DDBJ databases">
        <authorList>
            <person name="Petersen C."/>
        </authorList>
    </citation>
    <scope>NUCLEOTIDE SEQUENCE</scope>
    <source>
        <strain evidence="1">IBT 21917</strain>
    </source>
</reference>
<dbReference type="Proteomes" id="UP001146351">
    <property type="component" value="Unassembled WGS sequence"/>
</dbReference>
<dbReference type="OrthoDB" id="8300194at2759"/>
<evidence type="ECO:0000313" key="1">
    <source>
        <dbReference type="EMBL" id="KAJ5172317.1"/>
    </source>
</evidence>
<dbReference type="EMBL" id="JAPQKO010000003">
    <property type="protein sequence ID" value="KAJ5172317.1"/>
    <property type="molecule type" value="Genomic_DNA"/>
</dbReference>
<sequence>MGATLGDNASLSLSRCEIRHLHTREGATCMEIDFSYADANEIRAIALAKKALQRVRVPEIYFARKKRSFINSHFKPTEKLQTRSYVVQTTSLGLRQAWFNPENKPPIPTIAIAATRHVVDERWLDAAREIHSLLRQENFPQVCVEIMDPRARKPPTISPVSVQNPIFNQWHSVLGAILNSIDLTDINQVDCFRRGRNEQSTTDNPVTVLILVNSSSNKQCWKSTRDTIVGILDHFGLPMVAVDIMKDQIGLL</sequence>
<accession>A0A9W9LQN1</accession>
<evidence type="ECO:0000313" key="2">
    <source>
        <dbReference type="Proteomes" id="UP001146351"/>
    </source>
</evidence>
<keyword evidence="2" id="KW-1185">Reference proteome</keyword>